<protein>
    <submittedName>
        <fullName evidence="2">Uncharacterized protein</fullName>
    </submittedName>
</protein>
<dbReference type="AlphaFoldDB" id="A0AAV7UDA6"/>
<evidence type="ECO:0000313" key="2">
    <source>
        <dbReference type="EMBL" id="KAJ1186918.1"/>
    </source>
</evidence>
<feature type="compositionally biased region" description="Low complexity" evidence="1">
    <location>
        <begin position="127"/>
        <end position="139"/>
    </location>
</feature>
<evidence type="ECO:0000256" key="1">
    <source>
        <dbReference type="SAM" id="MobiDB-lite"/>
    </source>
</evidence>
<feature type="region of interest" description="Disordered" evidence="1">
    <location>
        <begin position="76"/>
        <end position="139"/>
    </location>
</feature>
<sequence>MEPCLLRSDDLLVAGPKGSFMYFFDWNIHAGTGRACPAQRRARSSLLGPALLGSGPGCSRSRTPAAISNCAGAQSRPGLVAAHSRQRPQRSPRSLRPAAGRGGPPGSPGQFSRSAGAVSCSHEARQRPSSSFLLLRRRV</sequence>
<proteinExistence type="predicted"/>
<evidence type="ECO:0000313" key="3">
    <source>
        <dbReference type="Proteomes" id="UP001066276"/>
    </source>
</evidence>
<dbReference type="Proteomes" id="UP001066276">
    <property type="component" value="Chromosome 3_1"/>
</dbReference>
<gene>
    <name evidence="2" type="ORF">NDU88_003698</name>
</gene>
<reference evidence="2" key="1">
    <citation type="journal article" date="2022" name="bioRxiv">
        <title>Sequencing and chromosome-scale assembly of the giantPleurodeles waltlgenome.</title>
        <authorList>
            <person name="Brown T."/>
            <person name="Elewa A."/>
            <person name="Iarovenko S."/>
            <person name="Subramanian E."/>
            <person name="Araus A.J."/>
            <person name="Petzold A."/>
            <person name="Susuki M."/>
            <person name="Suzuki K.-i.T."/>
            <person name="Hayashi T."/>
            <person name="Toyoda A."/>
            <person name="Oliveira C."/>
            <person name="Osipova E."/>
            <person name="Leigh N.D."/>
            <person name="Simon A."/>
            <person name="Yun M.H."/>
        </authorList>
    </citation>
    <scope>NUCLEOTIDE SEQUENCE</scope>
    <source>
        <strain evidence="2">20211129_DDA</strain>
        <tissue evidence="2">Liver</tissue>
    </source>
</reference>
<keyword evidence="3" id="KW-1185">Reference proteome</keyword>
<name>A0AAV7UDA6_PLEWA</name>
<organism evidence="2 3">
    <name type="scientific">Pleurodeles waltl</name>
    <name type="common">Iberian ribbed newt</name>
    <dbReference type="NCBI Taxonomy" id="8319"/>
    <lineage>
        <taxon>Eukaryota</taxon>
        <taxon>Metazoa</taxon>
        <taxon>Chordata</taxon>
        <taxon>Craniata</taxon>
        <taxon>Vertebrata</taxon>
        <taxon>Euteleostomi</taxon>
        <taxon>Amphibia</taxon>
        <taxon>Batrachia</taxon>
        <taxon>Caudata</taxon>
        <taxon>Salamandroidea</taxon>
        <taxon>Salamandridae</taxon>
        <taxon>Pleurodelinae</taxon>
        <taxon>Pleurodeles</taxon>
    </lineage>
</organism>
<accession>A0AAV7UDA6</accession>
<dbReference type="EMBL" id="JANPWB010000005">
    <property type="protein sequence ID" value="KAJ1186918.1"/>
    <property type="molecule type" value="Genomic_DNA"/>
</dbReference>
<comment type="caution">
    <text evidence="2">The sequence shown here is derived from an EMBL/GenBank/DDBJ whole genome shotgun (WGS) entry which is preliminary data.</text>
</comment>